<gene>
    <name evidence="1" type="ORF">DM298_04565</name>
</gene>
<dbReference type="RefSeq" id="WP_139962261.1">
    <property type="nucleotide sequence ID" value="NZ_CP029754.1"/>
</dbReference>
<dbReference type="Proteomes" id="UP000312326">
    <property type="component" value="Chromosome"/>
</dbReference>
<protein>
    <submittedName>
        <fullName evidence="1">Uncharacterized protein</fullName>
    </submittedName>
</protein>
<proteinExistence type="predicted"/>
<dbReference type="AlphaFoldDB" id="A0A5B8ED49"/>
<reference evidence="1 2" key="1">
    <citation type="submission" date="2018-06" db="EMBL/GenBank/DDBJ databases">
        <title>Complete genome sequnece of Lactobacillus amylovorus PMRA3.</title>
        <authorList>
            <person name="Nam Y.-D."/>
            <person name="Chung W.-H."/>
            <person name="Park Y.S."/>
            <person name="Kang J."/>
        </authorList>
    </citation>
    <scope>NUCLEOTIDE SEQUENCE [LARGE SCALE GENOMIC DNA]</scope>
    <source>
        <strain evidence="1 2">PMRA3</strain>
    </source>
</reference>
<dbReference type="EMBL" id="CP029754">
    <property type="protein sequence ID" value="QDD70232.1"/>
    <property type="molecule type" value="Genomic_DNA"/>
</dbReference>
<sequence>MKKFTIYAGKKTNGFIDDQTSISFKCDLSDTDTAYDNIAESIVLKDQGKDSQNLIDFQNCADGNVEIMLKDLVRMNFLSDFEEEVDD</sequence>
<name>A0A5B8ED49_LACAM</name>
<accession>A0A5B8ED49</accession>
<evidence type="ECO:0000313" key="2">
    <source>
        <dbReference type="Proteomes" id="UP000312326"/>
    </source>
</evidence>
<evidence type="ECO:0000313" key="1">
    <source>
        <dbReference type="EMBL" id="QDD70232.1"/>
    </source>
</evidence>
<organism evidence="1 2">
    <name type="scientific">Lactobacillus amylovorus</name>
    <dbReference type="NCBI Taxonomy" id="1604"/>
    <lineage>
        <taxon>Bacteria</taxon>
        <taxon>Bacillati</taxon>
        <taxon>Bacillota</taxon>
        <taxon>Bacilli</taxon>
        <taxon>Lactobacillales</taxon>
        <taxon>Lactobacillaceae</taxon>
        <taxon>Lactobacillus</taxon>
    </lineage>
</organism>